<feature type="transmembrane region" description="Helical" evidence="1">
    <location>
        <begin position="66"/>
        <end position="85"/>
    </location>
</feature>
<dbReference type="Proteomes" id="UP000193920">
    <property type="component" value="Unassembled WGS sequence"/>
</dbReference>
<reference evidence="2 3" key="1">
    <citation type="submission" date="2016-08" db="EMBL/GenBank/DDBJ databases">
        <title>A Parts List for Fungal Cellulosomes Revealed by Comparative Genomics.</title>
        <authorList>
            <consortium name="DOE Joint Genome Institute"/>
            <person name="Haitjema C.H."/>
            <person name="Gilmore S.P."/>
            <person name="Henske J.K."/>
            <person name="Solomon K.V."/>
            <person name="De Groot R."/>
            <person name="Kuo A."/>
            <person name="Mondo S.J."/>
            <person name="Salamov A.A."/>
            <person name="Labutti K."/>
            <person name="Zhao Z."/>
            <person name="Chiniquy J."/>
            <person name="Barry K."/>
            <person name="Brewer H.M."/>
            <person name="Purvine S.O."/>
            <person name="Wright A.T."/>
            <person name="Boxma B."/>
            <person name="Van Alen T."/>
            <person name="Hackstein J.H."/>
            <person name="Baker S.E."/>
            <person name="Grigoriev I.V."/>
            <person name="O'Malley M.A."/>
        </authorList>
    </citation>
    <scope>NUCLEOTIDE SEQUENCE [LARGE SCALE GENOMIC DNA]</scope>
    <source>
        <strain evidence="2 3">G1</strain>
    </source>
</reference>
<feature type="transmembrane region" description="Helical" evidence="1">
    <location>
        <begin position="105"/>
        <end position="125"/>
    </location>
</feature>
<accession>A0A1Y2AW03</accession>
<evidence type="ECO:0008006" key="4">
    <source>
        <dbReference type="Google" id="ProtNLM"/>
    </source>
</evidence>
<keyword evidence="1" id="KW-1133">Transmembrane helix</keyword>
<feature type="transmembrane region" description="Helical" evidence="1">
    <location>
        <begin position="36"/>
        <end position="54"/>
    </location>
</feature>
<feature type="transmembrane region" description="Helical" evidence="1">
    <location>
        <begin position="227"/>
        <end position="248"/>
    </location>
</feature>
<proteinExistence type="predicted"/>
<sequence length="359" mass="41156">MYIKSNTIDKFSESLVRRDEELNTIDDVVNNENTTMLVATRISTIIVIISWYIYGKYAYFCLRGLIKYKNFNFLFPLAATLFAFINNTNDIANYIYHQSDCYPFWVIFVGSATLNWAPISWLQAYRLALISKIYLSSLLYFIITSMAIILSSIYCTYYFLNLSLFDHAKSDTLGCGVTNPGTWTPYIMVSDIADSVFSLASICIIVFKSINHLKELNTRNEKLNDLVGQGIIELFIIALAKIILYPLIHYTSKVPGLDVFWDILSMIVIICAYKLVNFPYEHLDNSKKGFSNLRKSIFNFIDTNIGHSSGNYSSNASINNAKYIKTPDLEENRSNYARETYINPPCSSYNRISNNYSRN</sequence>
<feature type="transmembrane region" description="Helical" evidence="1">
    <location>
        <begin position="186"/>
        <end position="207"/>
    </location>
</feature>
<evidence type="ECO:0000313" key="2">
    <source>
        <dbReference type="EMBL" id="ORY26634.1"/>
    </source>
</evidence>
<evidence type="ECO:0000256" key="1">
    <source>
        <dbReference type="SAM" id="Phobius"/>
    </source>
</evidence>
<name>A0A1Y2AW03_9FUNG</name>
<keyword evidence="3" id="KW-1185">Reference proteome</keyword>
<feature type="transmembrane region" description="Helical" evidence="1">
    <location>
        <begin position="260"/>
        <end position="280"/>
    </location>
</feature>
<keyword evidence="1" id="KW-0812">Transmembrane</keyword>
<dbReference type="AlphaFoldDB" id="A0A1Y2AW03"/>
<dbReference type="OrthoDB" id="10395810at2759"/>
<keyword evidence="1" id="KW-0472">Membrane</keyword>
<dbReference type="EMBL" id="MCOG01000200">
    <property type="protein sequence ID" value="ORY26634.1"/>
    <property type="molecule type" value="Genomic_DNA"/>
</dbReference>
<gene>
    <name evidence="2" type="ORF">LY90DRAFT_513699</name>
</gene>
<evidence type="ECO:0000313" key="3">
    <source>
        <dbReference type="Proteomes" id="UP000193920"/>
    </source>
</evidence>
<protein>
    <recommendedName>
        <fullName evidence="4">G-protein coupled receptors family 1 profile domain-containing protein</fullName>
    </recommendedName>
</protein>
<organism evidence="2 3">
    <name type="scientific">Neocallimastix californiae</name>
    <dbReference type="NCBI Taxonomy" id="1754190"/>
    <lineage>
        <taxon>Eukaryota</taxon>
        <taxon>Fungi</taxon>
        <taxon>Fungi incertae sedis</taxon>
        <taxon>Chytridiomycota</taxon>
        <taxon>Chytridiomycota incertae sedis</taxon>
        <taxon>Neocallimastigomycetes</taxon>
        <taxon>Neocallimastigales</taxon>
        <taxon>Neocallimastigaceae</taxon>
        <taxon>Neocallimastix</taxon>
    </lineage>
</organism>
<feature type="transmembrane region" description="Helical" evidence="1">
    <location>
        <begin position="137"/>
        <end position="160"/>
    </location>
</feature>
<comment type="caution">
    <text evidence="2">The sequence shown here is derived from an EMBL/GenBank/DDBJ whole genome shotgun (WGS) entry which is preliminary data.</text>
</comment>